<dbReference type="SMR" id="A0A444XIF1"/>
<dbReference type="AlphaFoldDB" id="A0A444XIF1"/>
<dbReference type="EMBL" id="CP031001">
    <property type="protein sequence ID" value="QHN77006.1"/>
    <property type="molecule type" value="Genomic_DNA"/>
</dbReference>
<comment type="similarity">
    <text evidence="5">Belongs to the GRAS family.</text>
</comment>
<evidence type="ECO:0000313" key="6">
    <source>
        <dbReference type="EMBL" id="QHN77006.1"/>
    </source>
</evidence>
<sequence length="576" mass="65790">MVSERFSSTGFNLNGILDGYGSIQEEHVEFRVEDTTNTSTITEFLGDMNNNNPISYNEKNEPQQHDDFKFDNLVLEEFSFYPDPHQKTQPLLLPQKNNNNQSLVRKTSSVEPPRSPPPPPSWELLCSYGSRIQRLGRRNLSGASEEAKTSTSISPQKLSTEEIVRLAGARYVQYSSQWQDNWFMPMHPYAQIGFMILSEEENRDIDLAQFLLASADKIGCQQFERANSLLLQCQWNSSNLGNTVQRLVFHFSCALKERLNREIGGMVLERNSQRELVEAMQMDHNSAIACHQKLPFNQVMQFVGVQALVEHVASKTKIHLIDLGLGYGLMATVLMQALAERSEKPVELVKITAVGCGSKRVLDEAGRRLVSFAKSLKFRILFKTVFVEDITELREDHFEIENDEAVAVYSPNTLRILVPSPDSLDNLMRVLRKIKPAIMVVVEIEANHNSPLFVNRFIESLFFFSAYFDCIETCLNQENECRMRLEAILSEAIRNIVALDDKERAARNVKIHVWRRFFARFRMFETEFSESSVYQGNLVIKKLGLSNICTLDKNGKSLIIGWKGTPIHSISAWKFL</sequence>
<dbReference type="EMBL" id="SDMP01000019">
    <property type="protein sequence ID" value="RYQ89333.1"/>
    <property type="molecule type" value="Genomic_DNA"/>
</dbReference>
<proteinExistence type="inferred from homology"/>
<accession>A0A444XIF1</accession>
<evidence type="ECO:0000313" key="9">
    <source>
        <dbReference type="Proteomes" id="UP000464620"/>
    </source>
</evidence>
<name>A0A444XIF1_ARAHY</name>
<feature type="region of interest" description="Leucine repeat II (LRII)" evidence="5">
    <location>
        <begin position="364"/>
        <end position="396"/>
    </location>
</feature>
<dbReference type="GO" id="GO:0005634">
    <property type="term" value="C:nucleus"/>
    <property type="evidence" value="ECO:0007669"/>
    <property type="project" value="UniProtKB-SubCell"/>
</dbReference>
<dbReference type="PANTHER" id="PTHR31636">
    <property type="entry name" value="OSJNBA0084A10.13 PROTEIN-RELATED"/>
    <property type="match status" value="1"/>
</dbReference>
<evidence type="ECO:0000256" key="2">
    <source>
        <dbReference type="ARBA" id="ARBA00023015"/>
    </source>
</evidence>
<dbReference type="STRING" id="3818.A0A444XIF1"/>
<evidence type="ECO:0000256" key="1">
    <source>
        <dbReference type="ARBA" id="ARBA00004123"/>
    </source>
</evidence>
<organism evidence="7 8">
    <name type="scientific">Arachis hypogaea</name>
    <name type="common">Peanut</name>
    <dbReference type="NCBI Taxonomy" id="3818"/>
    <lineage>
        <taxon>Eukaryota</taxon>
        <taxon>Viridiplantae</taxon>
        <taxon>Streptophyta</taxon>
        <taxon>Embryophyta</taxon>
        <taxon>Tracheophyta</taxon>
        <taxon>Spermatophyta</taxon>
        <taxon>Magnoliopsida</taxon>
        <taxon>eudicotyledons</taxon>
        <taxon>Gunneridae</taxon>
        <taxon>Pentapetalae</taxon>
        <taxon>rosids</taxon>
        <taxon>fabids</taxon>
        <taxon>Fabales</taxon>
        <taxon>Fabaceae</taxon>
        <taxon>Papilionoideae</taxon>
        <taxon>50 kb inversion clade</taxon>
        <taxon>dalbergioids sensu lato</taxon>
        <taxon>Dalbergieae</taxon>
        <taxon>Pterocarpus clade</taxon>
        <taxon>Arachis</taxon>
    </lineage>
</organism>
<dbReference type="Proteomes" id="UP000289738">
    <property type="component" value="Chromosome B09"/>
</dbReference>
<dbReference type="InterPro" id="IPR005202">
    <property type="entry name" value="TF_GRAS"/>
</dbReference>
<feature type="region of interest" description="SAW" evidence="5">
    <location>
        <begin position="498"/>
        <end position="574"/>
    </location>
</feature>
<keyword evidence="4" id="KW-0539">Nucleus</keyword>
<gene>
    <name evidence="7" type="ORF">Ahy_B09g096035</name>
    <name evidence="6" type="ORF">DS421_19g648910</name>
</gene>
<keyword evidence="2" id="KW-0805">Transcription regulation</keyword>
<keyword evidence="8" id="KW-1185">Reference proteome</keyword>
<evidence type="ECO:0000256" key="3">
    <source>
        <dbReference type="ARBA" id="ARBA00023163"/>
    </source>
</evidence>
<evidence type="ECO:0000256" key="5">
    <source>
        <dbReference type="PROSITE-ProRule" id="PRU01191"/>
    </source>
</evidence>
<dbReference type="OrthoDB" id="770224at2759"/>
<dbReference type="Gramene" id="arahy.Tifrunner.gnm2.ann2.Ah19g173700.1">
    <property type="protein sequence ID" value="arahy.Tifrunner.gnm2.ann2.Ah19g173700.1-CDS-1"/>
    <property type="gene ID" value="arahy.Tifrunner.gnm2.ann2.Ah19g173700"/>
</dbReference>
<evidence type="ECO:0000313" key="7">
    <source>
        <dbReference type="EMBL" id="RYQ89333.1"/>
    </source>
</evidence>
<reference evidence="7 8" key="1">
    <citation type="submission" date="2019-01" db="EMBL/GenBank/DDBJ databases">
        <title>Sequencing of cultivated peanut Arachis hypogaea provides insights into genome evolution and oil improvement.</title>
        <authorList>
            <person name="Chen X."/>
        </authorList>
    </citation>
    <scope>NUCLEOTIDE SEQUENCE [LARGE SCALE GENOMIC DNA]</scope>
    <source>
        <strain evidence="8">cv. Fuhuasheng</strain>
        <strain evidence="7">GDAAS-fuhuasheng2018</strain>
        <tissue evidence="7">Leaves</tissue>
    </source>
</reference>
<dbReference type="PROSITE" id="PS50985">
    <property type="entry name" value="GRAS"/>
    <property type="match status" value="1"/>
</dbReference>
<dbReference type="Proteomes" id="UP000464620">
    <property type="component" value="Chromosome B09"/>
</dbReference>
<comment type="subcellular location">
    <subcellularLocation>
        <location evidence="1">Nucleus</location>
    </subcellularLocation>
</comment>
<reference evidence="6 9" key="2">
    <citation type="submission" date="2020-01" db="EMBL/GenBank/DDBJ databases">
        <title>Genome sequence of Arachis hypogaea, cultivar Shitouqi.</title>
        <authorList>
            <person name="Zhuang W."/>
            <person name="Chen H."/>
            <person name="Varshney R."/>
            <person name="Wang D."/>
            <person name="Ming R."/>
        </authorList>
    </citation>
    <scope>NUCLEOTIDE SEQUENCE [LARGE SCALE GENOMIC DNA]</scope>
    <source>
        <tissue evidence="6">Young leaf</tissue>
    </source>
</reference>
<comment type="caution">
    <text evidence="5">Lacks conserved residue(s) required for the propagation of feature annotation.</text>
</comment>
<evidence type="ECO:0000256" key="4">
    <source>
        <dbReference type="ARBA" id="ARBA00023242"/>
    </source>
</evidence>
<evidence type="ECO:0000313" key="8">
    <source>
        <dbReference type="Proteomes" id="UP000289738"/>
    </source>
</evidence>
<keyword evidence="3" id="KW-0804">Transcription</keyword>
<dbReference type="Pfam" id="PF03514">
    <property type="entry name" value="GRAS"/>
    <property type="match status" value="1"/>
</dbReference>
<protein>
    <submittedName>
        <fullName evidence="6">DELLA protein</fullName>
    </submittedName>
</protein>